<feature type="compositionally biased region" description="Basic residues" evidence="4">
    <location>
        <begin position="109"/>
        <end position="127"/>
    </location>
</feature>
<gene>
    <name evidence="8" type="ORF">NKR23_g2043</name>
</gene>
<feature type="region of interest" description="Disordered" evidence="4">
    <location>
        <begin position="1"/>
        <end position="54"/>
    </location>
</feature>
<evidence type="ECO:0000256" key="1">
    <source>
        <dbReference type="ARBA" id="ARBA00004123"/>
    </source>
</evidence>
<comment type="caution">
    <text evidence="8">The sequence shown here is derived from an EMBL/GenBank/DDBJ whole genome shotgun (WGS) entry which is preliminary data.</text>
</comment>
<dbReference type="Pfam" id="PF22770">
    <property type="entry name" value="POP1_C"/>
    <property type="match status" value="1"/>
</dbReference>
<feature type="region of interest" description="Disordered" evidence="4">
    <location>
        <begin position="109"/>
        <end position="149"/>
    </location>
</feature>
<dbReference type="GO" id="GO:0001682">
    <property type="term" value="P:tRNA 5'-leader removal"/>
    <property type="evidence" value="ECO:0007669"/>
    <property type="project" value="InterPro"/>
</dbReference>
<dbReference type="EMBL" id="JANBVO010000003">
    <property type="protein sequence ID" value="KAJ9155250.1"/>
    <property type="molecule type" value="Genomic_DNA"/>
</dbReference>
<evidence type="ECO:0000256" key="3">
    <source>
        <dbReference type="ARBA" id="ARBA00023242"/>
    </source>
</evidence>
<evidence type="ECO:0000313" key="9">
    <source>
        <dbReference type="Proteomes" id="UP001174694"/>
    </source>
</evidence>
<keyword evidence="3" id="KW-0539">Nucleus</keyword>
<keyword evidence="9" id="KW-1185">Reference proteome</keyword>
<evidence type="ECO:0000313" key="8">
    <source>
        <dbReference type="EMBL" id="KAJ9155250.1"/>
    </source>
</evidence>
<dbReference type="Pfam" id="PF08170">
    <property type="entry name" value="POPLD"/>
    <property type="match status" value="1"/>
</dbReference>
<feature type="compositionally biased region" description="Basic and acidic residues" evidence="4">
    <location>
        <begin position="205"/>
        <end position="214"/>
    </location>
</feature>
<dbReference type="InterPro" id="IPR039182">
    <property type="entry name" value="Pop1"/>
</dbReference>
<protein>
    <submittedName>
        <fullName evidence="8">Ribonucleases P/MRP protein subunit POP1</fullName>
    </submittedName>
</protein>
<evidence type="ECO:0000259" key="7">
    <source>
        <dbReference type="Pfam" id="PF22770"/>
    </source>
</evidence>
<comment type="subcellular location">
    <subcellularLocation>
        <location evidence="1">Nucleus</location>
    </subcellularLocation>
</comment>
<dbReference type="AlphaFoldDB" id="A0AA38S2V3"/>
<dbReference type="GO" id="GO:0000172">
    <property type="term" value="C:ribonuclease MRP complex"/>
    <property type="evidence" value="ECO:0007669"/>
    <property type="project" value="InterPro"/>
</dbReference>
<feature type="domain" description="Pop1 N-terminal" evidence="5">
    <location>
        <begin position="73"/>
        <end position="289"/>
    </location>
</feature>
<dbReference type="InterPro" id="IPR055079">
    <property type="entry name" value="POP1_C"/>
</dbReference>
<feature type="region of interest" description="Disordered" evidence="4">
    <location>
        <begin position="169"/>
        <end position="221"/>
    </location>
</feature>
<name>A0AA38S2V3_9PEZI</name>
<feature type="compositionally biased region" description="Polar residues" evidence="4">
    <location>
        <begin position="22"/>
        <end position="39"/>
    </location>
</feature>
<reference evidence="8" key="1">
    <citation type="submission" date="2022-07" db="EMBL/GenBank/DDBJ databases">
        <title>Fungi with potential for degradation of polypropylene.</title>
        <authorList>
            <person name="Gostincar C."/>
        </authorList>
    </citation>
    <scope>NUCLEOTIDE SEQUENCE</scope>
    <source>
        <strain evidence="8">EXF-13308</strain>
    </source>
</reference>
<feature type="domain" description="POP1 C-terminal" evidence="7">
    <location>
        <begin position="748"/>
        <end position="944"/>
    </location>
</feature>
<organism evidence="8 9">
    <name type="scientific">Pleurostoma richardsiae</name>
    <dbReference type="NCBI Taxonomy" id="41990"/>
    <lineage>
        <taxon>Eukaryota</taxon>
        <taxon>Fungi</taxon>
        <taxon>Dikarya</taxon>
        <taxon>Ascomycota</taxon>
        <taxon>Pezizomycotina</taxon>
        <taxon>Sordariomycetes</taxon>
        <taxon>Sordariomycetidae</taxon>
        <taxon>Calosphaeriales</taxon>
        <taxon>Pleurostomataceae</taxon>
        <taxon>Pleurostoma</taxon>
    </lineage>
</organism>
<evidence type="ECO:0000256" key="4">
    <source>
        <dbReference type="SAM" id="MobiDB-lite"/>
    </source>
</evidence>
<feature type="domain" description="POPLD" evidence="6">
    <location>
        <begin position="566"/>
        <end position="671"/>
    </location>
</feature>
<evidence type="ECO:0000256" key="2">
    <source>
        <dbReference type="ARBA" id="ARBA00022694"/>
    </source>
</evidence>
<evidence type="ECO:0000259" key="5">
    <source>
        <dbReference type="Pfam" id="PF06978"/>
    </source>
</evidence>
<dbReference type="InterPro" id="IPR009723">
    <property type="entry name" value="Pop1_N"/>
</dbReference>
<accession>A0AA38S2V3</accession>
<dbReference type="Pfam" id="PF06978">
    <property type="entry name" value="POP1_N"/>
    <property type="match status" value="1"/>
</dbReference>
<dbReference type="Proteomes" id="UP001174694">
    <property type="component" value="Unassembled WGS sequence"/>
</dbReference>
<evidence type="ECO:0000259" key="6">
    <source>
        <dbReference type="Pfam" id="PF08170"/>
    </source>
</evidence>
<dbReference type="GO" id="GO:0005655">
    <property type="term" value="C:nucleolar ribonuclease P complex"/>
    <property type="evidence" value="ECO:0007669"/>
    <property type="project" value="InterPro"/>
</dbReference>
<feature type="region of interest" description="Disordered" evidence="4">
    <location>
        <begin position="779"/>
        <end position="831"/>
    </location>
</feature>
<feature type="region of interest" description="Disordered" evidence="4">
    <location>
        <begin position="682"/>
        <end position="716"/>
    </location>
</feature>
<sequence length="945" mass="104860">MGPKAANVPGNGPDARKRKDSPNTGGSNGSSWRSQTPTSGRGAKRVKVQDARSIKSQSATAALKDGELDLQAFLNAQEFQIRALEEGMRKSKAVNNRRAFQLVPRAMRRRTASHNVKRVPKRLRKRAMKEQMEDNTPTIEARRRRPRTTRARIRAETAKKLGILAEKKRKRKLKAAGGKDSALNEGEKSAMKQLIETRPAKPKIRRNELNEPPRPKAKFRKRQVEKTWLPTHLWHAKRSRMTEPKEPLWRFAIPLTPAEKVYRPTHRAAGERGAVMWDMSYMSTIGLYGHSPPGIERILKAIGLTHESLWDHRGQKWRDGCRKWSGMLSREIQGSRRDIGPATVLWNPTKIVEPAQCETEPSGIVQRQLYIRVHPACFLELFDLLTKLIKRETPRPYIEDLRFQIGSIEITGPASTEALIGVLHPYYAKEELKEAHASLFQSLNGVTNPSALPADVLLAFSAQDPRLRYPPRRLESLDGTETDSTNSSSISQIIAKWPADAGLKPFDIFDRNARFKASCLPSQKAIDRRKAANPPGEYLKPTAADPPIPVILFASRSPSGRQAQGTWTLLAPWRCILPIWHNLVHFPLLSGGNPRFGGLMELQQVAFEQGRPWFPGDFPWTNAGAEWELEQRERRRRLWERRPKSKRVAWESLDLGAGRKGEIGSGFACDYERLFGLAVSQDEQEDSQKTMGSEEMDVDKPEETAEGQKSADVAKKQKRIPPVYQLQHLSKAFFNTLLANTDSPPPNSLITVRITYLGRGVPSPCARIYRLPTPTITAVPSTQAEVPATEPPPDPNTLPPNLKDQWLAQIHRKPSSSSAPGQLRRFPPGADAAARKRLLAESLMAAQLPYPPPPPNQADVGGGHPLVPGEADLLGFVTTGTFSLAEGKGSAVGCVSAERALEALRRAGGAGPTAGVGGGSGREGRICVVRNAGENVGWVARWEVI</sequence>
<keyword evidence="2" id="KW-0819">tRNA processing</keyword>
<dbReference type="PANTHER" id="PTHR22731:SF3">
    <property type="entry name" value="RIBONUCLEASES P_MRP PROTEIN SUBUNIT POP1"/>
    <property type="match status" value="1"/>
</dbReference>
<dbReference type="InterPro" id="IPR012590">
    <property type="entry name" value="POPLD_dom"/>
</dbReference>
<feature type="compositionally biased region" description="Pro residues" evidence="4">
    <location>
        <begin position="789"/>
        <end position="798"/>
    </location>
</feature>
<dbReference type="PANTHER" id="PTHR22731">
    <property type="entry name" value="RIBONUCLEASES P/MRP PROTEIN SUBUNIT POP1"/>
    <property type="match status" value="1"/>
</dbReference>
<proteinExistence type="predicted"/>